<protein>
    <submittedName>
        <fullName evidence="2">Uncharacterized protein</fullName>
    </submittedName>
</protein>
<name>A0A1D2JK76_PARBR</name>
<keyword evidence="1" id="KW-0472">Membrane</keyword>
<dbReference type="VEuPathDB" id="FungiDB:PABG_07736"/>
<gene>
    <name evidence="2" type="ORF">ACO22_01948</name>
</gene>
<dbReference type="EMBL" id="LZYO01000053">
    <property type="protein sequence ID" value="ODH39380.1"/>
    <property type="molecule type" value="Genomic_DNA"/>
</dbReference>
<feature type="transmembrane region" description="Helical" evidence="1">
    <location>
        <begin position="12"/>
        <end position="31"/>
    </location>
</feature>
<proteinExistence type="predicted"/>
<feature type="non-terminal residue" evidence="2">
    <location>
        <position position="1"/>
    </location>
</feature>
<evidence type="ECO:0000256" key="1">
    <source>
        <dbReference type="SAM" id="Phobius"/>
    </source>
</evidence>
<organism evidence="2 3">
    <name type="scientific">Paracoccidioides brasiliensis</name>
    <dbReference type="NCBI Taxonomy" id="121759"/>
    <lineage>
        <taxon>Eukaryota</taxon>
        <taxon>Fungi</taxon>
        <taxon>Dikarya</taxon>
        <taxon>Ascomycota</taxon>
        <taxon>Pezizomycotina</taxon>
        <taxon>Eurotiomycetes</taxon>
        <taxon>Eurotiomycetidae</taxon>
        <taxon>Onygenales</taxon>
        <taxon>Ajellomycetaceae</taxon>
        <taxon>Paracoccidioides</taxon>
    </lineage>
</organism>
<keyword evidence="1" id="KW-0812">Transmembrane</keyword>
<accession>A0A1D2JK76</accession>
<dbReference type="Proteomes" id="UP000242814">
    <property type="component" value="Unassembled WGS sequence"/>
</dbReference>
<reference evidence="2 3" key="1">
    <citation type="submission" date="2016-06" db="EMBL/GenBank/DDBJ databases">
        <authorList>
            <person name="Kjaerup R.B."/>
            <person name="Dalgaard T.S."/>
            <person name="Juul-Madsen H.R."/>
        </authorList>
    </citation>
    <scope>NUCLEOTIDE SEQUENCE [LARGE SCALE GENOMIC DNA]</scope>
    <source>
        <strain evidence="2 3">Pb300</strain>
    </source>
</reference>
<comment type="caution">
    <text evidence="2">The sequence shown here is derived from an EMBL/GenBank/DDBJ whole genome shotgun (WGS) entry which is preliminary data.</text>
</comment>
<dbReference type="AlphaFoldDB" id="A0A1D2JK76"/>
<keyword evidence="1" id="KW-1133">Transmembrane helix</keyword>
<sequence>KLKTELSESLTVVIIAIQVISTDIVIISRSLQDMKTLLVKKNVVAATLINTQIEKKEH</sequence>
<evidence type="ECO:0000313" key="2">
    <source>
        <dbReference type="EMBL" id="ODH39380.1"/>
    </source>
</evidence>
<evidence type="ECO:0000313" key="3">
    <source>
        <dbReference type="Proteomes" id="UP000242814"/>
    </source>
</evidence>